<feature type="compositionally biased region" description="Basic and acidic residues" evidence="1">
    <location>
        <begin position="129"/>
        <end position="143"/>
    </location>
</feature>
<dbReference type="OrthoDB" id="2342540at2759"/>
<feature type="compositionally biased region" description="Basic and acidic residues" evidence="1">
    <location>
        <begin position="12"/>
        <end position="22"/>
    </location>
</feature>
<dbReference type="AlphaFoldDB" id="A0A9N9CUS2"/>
<accession>A0A9N9CUS2</accession>
<proteinExistence type="predicted"/>
<feature type="compositionally biased region" description="Basic and acidic residues" evidence="1">
    <location>
        <begin position="45"/>
        <end position="80"/>
    </location>
</feature>
<feature type="region of interest" description="Disordered" evidence="1">
    <location>
        <begin position="117"/>
        <end position="143"/>
    </location>
</feature>
<evidence type="ECO:0000313" key="3">
    <source>
        <dbReference type="Proteomes" id="UP000789572"/>
    </source>
</evidence>
<feature type="region of interest" description="Disordered" evidence="1">
    <location>
        <begin position="11"/>
        <end position="80"/>
    </location>
</feature>
<dbReference type="Proteomes" id="UP000789572">
    <property type="component" value="Unassembled WGS sequence"/>
</dbReference>
<comment type="caution">
    <text evidence="2">The sequence shown here is derived from an EMBL/GenBank/DDBJ whole genome shotgun (WGS) entry which is preliminary data.</text>
</comment>
<organism evidence="2 3">
    <name type="scientific">Paraglomus occultum</name>
    <dbReference type="NCBI Taxonomy" id="144539"/>
    <lineage>
        <taxon>Eukaryota</taxon>
        <taxon>Fungi</taxon>
        <taxon>Fungi incertae sedis</taxon>
        <taxon>Mucoromycota</taxon>
        <taxon>Glomeromycotina</taxon>
        <taxon>Glomeromycetes</taxon>
        <taxon>Paraglomerales</taxon>
        <taxon>Paraglomeraceae</taxon>
        <taxon>Paraglomus</taxon>
    </lineage>
</organism>
<sequence>MPEAELIEEYFNEERHKQEPHNNEPSARSSKRYEVSSDKQTLPFKIEKKTSEKKNKLENQVFRRTEKRDKTHTENRREERYKENLYKESFNDMAQCIQALERKLTLVDQEEKLERQLRAETTSNKNKSKYRESTERREGSRRVYDVNRDSKVKQIKGDNTKVELLAEYGKSEGYNIIGIVETNIGEQEGKWINTKEYRYSSFWLETEKGKYKGSGIRLLTMQDMRNIILDSNIEQMETVTDSDHGIVWLQLDSARKRKKRREENQEEIESETDIDEEWELIAKAIQAVVNKYIPSTKTQNSKSQIRKEATKLLIYSKAKVLGRIFRKGSKDIGQSIDELEKAILNVRIEYLNTEYKTNITLLLEFWNKEYCIEIKE</sequence>
<evidence type="ECO:0000313" key="2">
    <source>
        <dbReference type="EMBL" id="CAG8612846.1"/>
    </source>
</evidence>
<gene>
    <name evidence="2" type="ORF">POCULU_LOCUS8034</name>
</gene>
<keyword evidence="3" id="KW-1185">Reference proteome</keyword>
<reference evidence="2" key="1">
    <citation type="submission" date="2021-06" db="EMBL/GenBank/DDBJ databases">
        <authorList>
            <person name="Kallberg Y."/>
            <person name="Tangrot J."/>
            <person name="Rosling A."/>
        </authorList>
    </citation>
    <scope>NUCLEOTIDE SEQUENCE</scope>
    <source>
        <strain evidence="2">IA702</strain>
    </source>
</reference>
<protein>
    <submittedName>
        <fullName evidence="2">45_t:CDS:1</fullName>
    </submittedName>
</protein>
<name>A0A9N9CUS2_9GLOM</name>
<dbReference type="EMBL" id="CAJVPJ010002097">
    <property type="protein sequence ID" value="CAG8612846.1"/>
    <property type="molecule type" value="Genomic_DNA"/>
</dbReference>
<evidence type="ECO:0000256" key="1">
    <source>
        <dbReference type="SAM" id="MobiDB-lite"/>
    </source>
</evidence>